<organism evidence="6 7">
    <name type="scientific">Gemella haemolysans</name>
    <dbReference type="NCBI Taxonomy" id="1379"/>
    <lineage>
        <taxon>Bacteria</taxon>
        <taxon>Bacillati</taxon>
        <taxon>Bacillota</taxon>
        <taxon>Bacilli</taxon>
        <taxon>Bacillales</taxon>
        <taxon>Gemellaceae</taxon>
        <taxon>Gemella</taxon>
    </lineage>
</organism>
<keyword evidence="1" id="KW-0489">Methyltransferase</keyword>
<evidence type="ECO:0000256" key="1">
    <source>
        <dbReference type="ARBA" id="ARBA00022603"/>
    </source>
</evidence>
<dbReference type="EC" id="2.1.1.-" evidence="4"/>
<name>A0ABX6KG59_9BACL</name>
<comment type="similarity">
    <text evidence="4">Belongs to the N(4)/N(6)-methyltransferase family.</text>
</comment>
<sequence length="178" mass="20729">MERPYEIVFKESSRILKNGASMIVFMSILRVETLVEIANEFGFYYKTTGIWRKTNPMPRNMNLHFVNSNECWIYFTYKTKTGTFNNKGKLVLDYIETSVTTAREKKLGKHPTQKPIILFEHFIRLLSNEGDLVVDPFLGSGSSAIASYRLNRNFIDVELEEKYAKLANMRVEDEKTSY</sequence>
<dbReference type="Proteomes" id="UP000501205">
    <property type="component" value="Chromosome"/>
</dbReference>
<evidence type="ECO:0000313" key="6">
    <source>
        <dbReference type="EMBL" id="QIX87568.1"/>
    </source>
</evidence>
<dbReference type="Pfam" id="PF01555">
    <property type="entry name" value="N6_N4_Mtase"/>
    <property type="match status" value="1"/>
</dbReference>
<dbReference type="SUPFAM" id="SSF53335">
    <property type="entry name" value="S-adenosyl-L-methionine-dependent methyltransferases"/>
    <property type="match status" value="1"/>
</dbReference>
<dbReference type="InterPro" id="IPR001091">
    <property type="entry name" value="RM_Methyltransferase"/>
</dbReference>
<dbReference type="Gene3D" id="3.40.50.150">
    <property type="entry name" value="Vaccinia Virus protein VP39"/>
    <property type="match status" value="1"/>
</dbReference>
<keyword evidence="3" id="KW-0680">Restriction system</keyword>
<dbReference type="InterPro" id="IPR002941">
    <property type="entry name" value="DNA_methylase_N4/N6"/>
</dbReference>
<protein>
    <recommendedName>
        <fullName evidence="4">Methyltransferase</fullName>
        <ecNumber evidence="4">2.1.1.-</ecNumber>
    </recommendedName>
</protein>
<dbReference type="InterPro" id="IPR029063">
    <property type="entry name" value="SAM-dependent_MTases_sf"/>
</dbReference>
<evidence type="ECO:0000256" key="4">
    <source>
        <dbReference type="RuleBase" id="RU362026"/>
    </source>
</evidence>
<dbReference type="PRINTS" id="PR00508">
    <property type="entry name" value="S21N4MTFRASE"/>
</dbReference>
<evidence type="ECO:0000313" key="7">
    <source>
        <dbReference type="Proteomes" id="UP000501205"/>
    </source>
</evidence>
<feature type="domain" description="DNA methylase N-4/N-6" evidence="5">
    <location>
        <begin position="8"/>
        <end position="168"/>
    </location>
</feature>
<dbReference type="EMBL" id="CP050965">
    <property type="protein sequence ID" value="QIX87568.1"/>
    <property type="molecule type" value="Genomic_DNA"/>
</dbReference>
<accession>A0ABX6KG59</accession>
<evidence type="ECO:0000259" key="5">
    <source>
        <dbReference type="Pfam" id="PF01555"/>
    </source>
</evidence>
<evidence type="ECO:0000256" key="3">
    <source>
        <dbReference type="ARBA" id="ARBA00022747"/>
    </source>
</evidence>
<keyword evidence="2" id="KW-0808">Transferase</keyword>
<proteinExistence type="inferred from homology"/>
<gene>
    <name evidence="6" type="ORF">FOC48_01780</name>
</gene>
<keyword evidence="7" id="KW-1185">Reference proteome</keyword>
<evidence type="ECO:0000256" key="2">
    <source>
        <dbReference type="ARBA" id="ARBA00022679"/>
    </source>
</evidence>
<reference evidence="6 7" key="1">
    <citation type="submission" date="2019-11" db="EMBL/GenBank/DDBJ databases">
        <title>FDA dAtabase for Regulatory Grade micrObial Sequences (FDA-ARGOS): Supporting development and validation of Infectious Disease Dx tests.</title>
        <authorList>
            <person name="Damon A."/>
            <person name="Tallon L."/>
            <person name="Sadzewicz L."/>
            <person name="Vavikolanu K."/>
            <person name="Mehta A."/>
            <person name="Aluvathingal J."/>
            <person name="Nadendla S."/>
            <person name="Myers T."/>
            <person name="Yan Y."/>
            <person name="Sichtig H."/>
        </authorList>
    </citation>
    <scope>NUCLEOTIDE SEQUENCE [LARGE SCALE GENOMIC DNA]</scope>
    <source>
        <strain evidence="6 7">FDAARGOS_740</strain>
    </source>
</reference>